<proteinExistence type="inferred from homology"/>
<comment type="caution">
    <text evidence="8">The sequence shown here is derived from an EMBL/GenBank/DDBJ whole genome shotgun (WGS) entry which is preliminary data.</text>
</comment>
<reference evidence="8 9" key="1">
    <citation type="submission" date="2024-02" db="EMBL/GenBank/DDBJ databases">
        <title>Bacteria isolated from the canopy kelp, Nereocystis luetkeana.</title>
        <authorList>
            <person name="Pfister C.A."/>
            <person name="Younker I.T."/>
            <person name="Light S.H."/>
        </authorList>
    </citation>
    <scope>NUCLEOTIDE SEQUENCE [LARGE SCALE GENOMIC DNA]</scope>
    <source>
        <strain evidence="8 9">TI.1.05</strain>
    </source>
</reference>
<keyword evidence="9" id="KW-1185">Reference proteome</keyword>
<evidence type="ECO:0000256" key="5">
    <source>
        <dbReference type="ARBA" id="ARBA00022989"/>
    </source>
</evidence>
<dbReference type="EMBL" id="JBAKAZ010000010">
    <property type="protein sequence ID" value="MEL0628862.1"/>
    <property type="molecule type" value="Genomic_DNA"/>
</dbReference>
<keyword evidence="6" id="KW-0472">Membrane</keyword>
<evidence type="ECO:0000256" key="3">
    <source>
        <dbReference type="ARBA" id="ARBA00022475"/>
    </source>
</evidence>
<keyword evidence="7" id="KW-0653">Protein transport</keyword>
<sequence>MIQFEEDSGLEPITPETMTPMIDVILSLIAFMMLMINTPLMTMDIDLPDINQADIQSPAEEKVIHLQILEENNQWLIADELITSENKLKTKLMTLVVNADEPVATVLDIDQNSPAQRMIETLDILKRLGINNTHIALEQKVVDGL</sequence>
<evidence type="ECO:0000313" key="9">
    <source>
        <dbReference type="Proteomes" id="UP001369082"/>
    </source>
</evidence>
<keyword evidence="7" id="KW-0813">Transport</keyword>
<dbReference type="Proteomes" id="UP001369082">
    <property type="component" value="Unassembled WGS sequence"/>
</dbReference>
<evidence type="ECO:0000256" key="2">
    <source>
        <dbReference type="ARBA" id="ARBA00005811"/>
    </source>
</evidence>
<evidence type="ECO:0000313" key="8">
    <source>
        <dbReference type="EMBL" id="MEL0628862.1"/>
    </source>
</evidence>
<evidence type="ECO:0000256" key="6">
    <source>
        <dbReference type="ARBA" id="ARBA00023136"/>
    </source>
</evidence>
<keyword evidence="3" id="KW-1003">Cell membrane</keyword>
<evidence type="ECO:0000256" key="7">
    <source>
        <dbReference type="RuleBase" id="RU003879"/>
    </source>
</evidence>
<keyword evidence="4 7" id="KW-0812">Transmembrane</keyword>
<name>A0ABU9GNI5_9GAMM</name>
<evidence type="ECO:0000256" key="1">
    <source>
        <dbReference type="ARBA" id="ARBA00004162"/>
    </source>
</evidence>
<dbReference type="RefSeq" id="WP_341596876.1">
    <property type="nucleotide sequence ID" value="NZ_JBAKAZ010000010.1"/>
</dbReference>
<comment type="similarity">
    <text evidence="2 7">Belongs to the ExbD/TolR family.</text>
</comment>
<dbReference type="PANTHER" id="PTHR30558">
    <property type="entry name" value="EXBD MEMBRANE COMPONENT OF PMF-DRIVEN MACROMOLECULE IMPORT SYSTEM"/>
    <property type="match status" value="1"/>
</dbReference>
<accession>A0ABU9GNI5</accession>
<protein>
    <submittedName>
        <fullName evidence="8">Biopolymer transporter ExbD</fullName>
    </submittedName>
</protein>
<comment type="subcellular location">
    <subcellularLocation>
        <location evidence="1">Cell membrane</location>
        <topology evidence="1">Single-pass membrane protein</topology>
    </subcellularLocation>
    <subcellularLocation>
        <location evidence="7">Cell membrane</location>
        <topology evidence="7">Single-pass type II membrane protein</topology>
    </subcellularLocation>
</comment>
<dbReference type="InterPro" id="IPR003400">
    <property type="entry name" value="ExbD"/>
</dbReference>
<keyword evidence="5" id="KW-1133">Transmembrane helix</keyword>
<organism evidence="8 9">
    <name type="scientific">Psychromonas aquatilis</name>
    <dbReference type="NCBI Taxonomy" id="2005072"/>
    <lineage>
        <taxon>Bacteria</taxon>
        <taxon>Pseudomonadati</taxon>
        <taxon>Pseudomonadota</taxon>
        <taxon>Gammaproteobacteria</taxon>
        <taxon>Alteromonadales</taxon>
        <taxon>Psychromonadaceae</taxon>
        <taxon>Psychromonas</taxon>
    </lineage>
</organism>
<dbReference type="Pfam" id="PF02472">
    <property type="entry name" value="ExbD"/>
    <property type="match status" value="1"/>
</dbReference>
<gene>
    <name evidence="8" type="ORF">V6256_04495</name>
</gene>
<evidence type="ECO:0000256" key="4">
    <source>
        <dbReference type="ARBA" id="ARBA00022692"/>
    </source>
</evidence>